<proteinExistence type="predicted"/>
<organism evidence="2 3">
    <name type="scientific">Mobilicoccus caccae</name>
    <dbReference type="NCBI Taxonomy" id="1859295"/>
    <lineage>
        <taxon>Bacteria</taxon>
        <taxon>Bacillati</taxon>
        <taxon>Actinomycetota</taxon>
        <taxon>Actinomycetes</taxon>
        <taxon>Micrococcales</taxon>
        <taxon>Dermatophilaceae</taxon>
        <taxon>Mobilicoccus</taxon>
    </lineage>
</organism>
<gene>
    <name evidence="2" type="ORF">GCM10025883_30120</name>
</gene>
<keyword evidence="1" id="KW-0472">Membrane</keyword>
<comment type="caution">
    <text evidence="2">The sequence shown here is derived from an EMBL/GenBank/DDBJ whole genome shotgun (WGS) entry which is preliminary data.</text>
</comment>
<reference evidence="3" key="1">
    <citation type="journal article" date="2019" name="Int. J. Syst. Evol. Microbiol.">
        <title>The Global Catalogue of Microorganisms (GCM) 10K type strain sequencing project: providing services to taxonomists for standard genome sequencing and annotation.</title>
        <authorList>
            <consortium name="The Broad Institute Genomics Platform"/>
            <consortium name="The Broad Institute Genome Sequencing Center for Infectious Disease"/>
            <person name="Wu L."/>
            <person name="Ma J."/>
        </authorList>
    </citation>
    <scope>NUCLEOTIDE SEQUENCE [LARGE SCALE GENOMIC DNA]</scope>
    <source>
        <strain evidence="3">NBRC 113072</strain>
    </source>
</reference>
<name>A0ABQ6IUY8_9MICO</name>
<keyword evidence="3" id="KW-1185">Reference proteome</keyword>
<evidence type="ECO:0000313" key="3">
    <source>
        <dbReference type="Proteomes" id="UP001157126"/>
    </source>
</evidence>
<sequence>MITLGLILLILGFLIEGMAILKTIGAILIVVGLILNLVPIGGQRRRVF</sequence>
<dbReference type="Proteomes" id="UP001157126">
    <property type="component" value="Unassembled WGS sequence"/>
</dbReference>
<evidence type="ECO:0000313" key="2">
    <source>
        <dbReference type="EMBL" id="GMA40967.1"/>
    </source>
</evidence>
<keyword evidence="1" id="KW-0812">Transmembrane</keyword>
<accession>A0ABQ6IUY8</accession>
<dbReference type="RefSeq" id="WP_284304583.1">
    <property type="nucleotide sequence ID" value="NZ_BSUO01000001.1"/>
</dbReference>
<feature type="transmembrane region" description="Helical" evidence="1">
    <location>
        <begin position="6"/>
        <end position="38"/>
    </location>
</feature>
<dbReference type="EMBL" id="BSUO01000001">
    <property type="protein sequence ID" value="GMA40967.1"/>
    <property type="molecule type" value="Genomic_DNA"/>
</dbReference>
<keyword evidence="1" id="KW-1133">Transmembrane helix</keyword>
<evidence type="ECO:0000256" key="1">
    <source>
        <dbReference type="SAM" id="Phobius"/>
    </source>
</evidence>
<protein>
    <submittedName>
        <fullName evidence="2">Uncharacterized protein</fullName>
    </submittedName>
</protein>